<dbReference type="InterPro" id="IPR036390">
    <property type="entry name" value="WH_DNA-bd_sf"/>
</dbReference>
<protein>
    <submittedName>
        <fullName evidence="2">PadR family transcriptional regulator</fullName>
    </submittedName>
</protein>
<dbReference type="RefSeq" id="WP_116517632.1">
    <property type="nucleotide sequence ID" value="NZ_JACCEX010000001.1"/>
</dbReference>
<comment type="caution">
    <text evidence="2">The sequence shown here is derived from an EMBL/GenBank/DDBJ whole genome shotgun (WGS) entry which is preliminary data.</text>
</comment>
<dbReference type="EMBL" id="QEKO01000001">
    <property type="protein sequence ID" value="PVY68552.1"/>
    <property type="molecule type" value="Genomic_DNA"/>
</dbReference>
<dbReference type="Proteomes" id="UP000246145">
    <property type="component" value="Unassembled WGS sequence"/>
</dbReference>
<dbReference type="OrthoDB" id="9814826at2"/>
<evidence type="ECO:0000313" key="3">
    <source>
        <dbReference type="Proteomes" id="UP000246145"/>
    </source>
</evidence>
<dbReference type="STRING" id="1231391.GCA_000308195_03581"/>
<sequence>MKNDRPDDMPAEGHASLMRGRKFTAQELALMVLALLQQGPRHGYEIIKELKSASLGFYSPSPGALYPVLGQMVQQGHALVEAEGKRKCYRLSDSGRRYLESQAQAVQLIFTRLRHAAKKMLWISQNMDPEAATQATGWLPEFVEARRAMRSALFVRSEADQHEQRRLVDILNRAVAEIEQGAPAPGPAVPAAAKRRDAC</sequence>
<name>A0A2U1CRM0_9BURK</name>
<dbReference type="SUPFAM" id="SSF46785">
    <property type="entry name" value="Winged helix' DNA-binding domain"/>
    <property type="match status" value="1"/>
</dbReference>
<dbReference type="PANTHER" id="PTHR43252">
    <property type="entry name" value="TRANSCRIPTIONAL REGULATOR YQJI"/>
    <property type="match status" value="1"/>
</dbReference>
<gene>
    <name evidence="2" type="ORF">C7440_0958</name>
</gene>
<evidence type="ECO:0000313" key="2">
    <source>
        <dbReference type="EMBL" id="PVY68552.1"/>
    </source>
</evidence>
<organism evidence="2 3">
    <name type="scientific">Pusillimonas noertemannii</name>
    <dbReference type="NCBI Taxonomy" id="305977"/>
    <lineage>
        <taxon>Bacteria</taxon>
        <taxon>Pseudomonadati</taxon>
        <taxon>Pseudomonadota</taxon>
        <taxon>Betaproteobacteria</taxon>
        <taxon>Burkholderiales</taxon>
        <taxon>Alcaligenaceae</taxon>
        <taxon>Pusillimonas</taxon>
    </lineage>
</organism>
<dbReference type="InterPro" id="IPR005149">
    <property type="entry name" value="Tscrpt_reg_PadR_N"/>
</dbReference>
<proteinExistence type="predicted"/>
<reference evidence="2 3" key="1">
    <citation type="submission" date="2018-04" db="EMBL/GenBank/DDBJ databases">
        <title>Genomic Encyclopedia of Type Strains, Phase IV (KMG-IV): sequencing the most valuable type-strain genomes for metagenomic binning, comparative biology and taxonomic classification.</title>
        <authorList>
            <person name="Goeker M."/>
        </authorList>
    </citation>
    <scope>NUCLEOTIDE SEQUENCE [LARGE SCALE GENOMIC DNA]</scope>
    <source>
        <strain evidence="2 3">DSM 10065</strain>
    </source>
</reference>
<evidence type="ECO:0000259" key="1">
    <source>
        <dbReference type="Pfam" id="PF03551"/>
    </source>
</evidence>
<accession>A0A2U1CRM0</accession>
<dbReference type="Pfam" id="PF03551">
    <property type="entry name" value="PadR"/>
    <property type="match status" value="1"/>
</dbReference>
<keyword evidence="3" id="KW-1185">Reference proteome</keyword>
<feature type="domain" description="Transcription regulator PadR N-terminal" evidence="1">
    <location>
        <begin position="32"/>
        <end position="100"/>
    </location>
</feature>
<dbReference type="AlphaFoldDB" id="A0A2U1CRM0"/>
<dbReference type="PANTHER" id="PTHR43252:SF7">
    <property type="entry name" value="TRANSCRIPTIONAL REGULATOR YQJI"/>
    <property type="match status" value="1"/>
</dbReference>
<dbReference type="InterPro" id="IPR036388">
    <property type="entry name" value="WH-like_DNA-bd_sf"/>
</dbReference>
<dbReference type="Gene3D" id="1.10.10.10">
    <property type="entry name" value="Winged helix-like DNA-binding domain superfamily/Winged helix DNA-binding domain"/>
    <property type="match status" value="1"/>
</dbReference>